<dbReference type="SUPFAM" id="SSF51395">
    <property type="entry name" value="FMN-linked oxidoreductases"/>
    <property type="match status" value="1"/>
</dbReference>
<dbReference type="CDD" id="cd02933">
    <property type="entry name" value="OYE_like_FMN"/>
    <property type="match status" value="1"/>
</dbReference>
<evidence type="ECO:0000313" key="3">
    <source>
        <dbReference type="Proteomes" id="UP001059934"/>
    </source>
</evidence>
<dbReference type="EMBL" id="CP103416">
    <property type="protein sequence ID" value="UVW35876.1"/>
    <property type="molecule type" value="Genomic_DNA"/>
</dbReference>
<keyword evidence="3" id="KW-1185">Reference proteome</keyword>
<dbReference type="InterPro" id="IPR013785">
    <property type="entry name" value="Aldolase_TIM"/>
</dbReference>
<dbReference type="PANTHER" id="PTHR22893:SF91">
    <property type="entry name" value="NADPH DEHYDROGENASE 2-RELATED"/>
    <property type="match status" value="1"/>
</dbReference>
<dbReference type="InterPro" id="IPR001155">
    <property type="entry name" value="OxRdtase_FMN_N"/>
</dbReference>
<dbReference type="Gene3D" id="3.20.20.70">
    <property type="entry name" value="Aldolase class I"/>
    <property type="match status" value="1"/>
</dbReference>
<name>A0ABY5TTJ7_9GAMM</name>
<dbReference type="PANTHER" id="PTHR22893">
    <property type="entry name" value="NADH OXIDOREDUCTASE-RELATED"/>
    <property type="match status" value="1"/>
</dbReference>
<evidence type="ECO:0000259" key="1">
    <source>
        <dbReference type="Pfam" id="PF00724"/>
    </source>
</evidence>
<proteinExistence type="predicted"/>
<feature type="domain" description="NADH:flavin oxidoreductase/NADH oxidase N-terminal" evidence="1">
    <location>
        <begin position="5"/>
        <end position="329"/>
    </location>
</feature>
<dbReference type="InterPro" id="IPR045247">
    <property type="entry name" value="Oye-like"/>
</dbReference>
<dbReference type="Pfam" id="PF00724">
    <property type="entry name" value="Oxidored_FMN"/>
    <property type="match status" value="1"/>
</dbReference>
<evidence type="ECO:0000313" key="2">
    <source>
        <dbReference type="EMBL" id="UVW35876.1"/>
    </source>
</evidence>
<protein>
    <submittedName>
        <fullName evidence="2">Alkene reductase</fullName>
    </submittedName>
</protein>
<sequence>MFDALFTPLRLGDIELQNRFVMAPMTRSRANPDDSVSDLHVEYYAQRASAGLIISEGIHPSPTGKGYTLSPGLYSDQQQLLWRAVTDAVHDKGGRIVAQIMHCGRVGHPDNKAPGSDLIGPSAIPCQTEIYTPKGMQPMPTPRAIESAEIPGLISEYCQAAERAMAAGFDGIELHCTSGYLPAQFLSTGSNQRSDNYGGSLDNRLRFVLELTQALCDTVGAGRVGLRVCPGNPFNDLQDEDPSETFTALFRALSPMGLAYLHVIRMASTGIDNIALAQQHFKGALIVNDSYSPEEANQVVADKGAAAVSFGRGFIANPDFVARVASGTPLSRMNGKTLYTPGPAGYIDYPTAEQTSLLQSE</sequence>
<accession>A0ABY5TTJ7</accession>
<gene>
    <name evidence="2" type="ORF">NYF23_04505</name>
</gene>
<dbReference type="Proteomes" id="UP001059934">
    <property type="component" value="Chromosome"/>
</dbReference>
<reference evidence="2" key="1">
    <citation type="submission" date="2022-08" db="EMBL/GenBank/DDBJ databases">
        <title>Catabolic pathway analysis in culturable SAR92 clade bacteria reveals their overlooked roles in DMSP degradation in coastal seas.</title>
        <authorList>
            <person name="He X."/>
            <person name="Zhang X."/>
            <person name="Zhang Y."/>
        </authorList>
    </citation>
    <scope>NUCLEOTIDE SEQUENCE</scope>
    <source>
        <strain evidence="2">H455</strain>
    </source>
</reference>
<organism evidence="2 3">
    <name type="scientific">SAR92 clade bacterium H455</name>
    <dbReference type="NCBI Taxonomy" id="2974818"/>
    <lineage>
        <taxon>Bacteria</taxon>
        <taxon>Pseudomonadati</taxon>
        <taxon>Pseudomonadota</taxon>
        <taxon>Gammaproteobacteria</taxon>
        <taxon>Cellvibrionales</taxon>
        <taxon>Porticoccaceae</taxon>
        <taxon>SAR92 clade</taxon>
    </lineage>
</organism>